<proteinExistence type="predicted"/>
<organism evidence="1 2">
    <name type="scientific">Paenibacillus lacisoli</name>
    <dbReference type="NCBI Taxonomy" id="3064525"/>
    <lineage>
        <taxon>Bacteria</taxon>
        <taxon>Bacillati</taxon>
        <taxon>Bacillota</taxon>
        <taxon>Bacilli</taxon>
        <taxon>Bacillales</taxon>
        <taxon>Paenibacillaceae</taxon>
        <taxon>Paenibacillus</taxon>
    </lineage>
</organism>
<evidence type="ECO:0000313" key="2">
    <source>
        <dbReference type="Proteomes" id="UP001240171"/>
    </source>
</evidence>
<sequence>MMHRENEQSWKLTVQQVQDALFCAWSLQSSSKWTQENPAAGHCGVTSLVVQDWLGGDIHRTSMENSWHYYNRIDGEILDFTASQFDRIPVYEHLESNREEAYSDTNAQQYQTLTERFELCIHALKRRAAL</sequence>
<dbReference type="EMBL" id="JAUQTB010000007">
    <property type="protein sequence ID" value="MDO7907510.1"/>
    <property type="molecule type" value="Genomic_DNA"/>
</dbReference>
<name>A0ABT9CF54_9BACL</name>
<evidence type="ECO:0000313" key="1">
    <source>
        <dbReference type="EMBL" id="MDO7907510.1"/>
    </source>
</evidence>
<dbReference type="RefSeq" id="WP_305024718.1">
    <property type="nucleotide sequence ID" value="NZ_JAUQTB010000007.1"/>
</dbReference>
<dbReference type="Pfam" id="PF24585">
    <property type="entry name" value="YunG"/>
    <property type="match status" value="1"/>
</dbReference>
<protein>
    <recommendedName>
        <fullName evidence="3">YunG</fullName>
    </recommendedName>
</protein>
<comment type="caution">
    <text evidence="1">The sequence shown here is derived from an EMBL/GenBank/DDBJ whole genome shotgun (WGS) entry which is preliminary data.</text>
</comment>
<keyword evidence="2" id="KW-1185">Reference proteome</keyword>
<gene>
    <name evidence="1" type="ORF">Q5741_13955</name>
</gene>
<accession>A0ABT9CF54</accession>
<dbReference type="Proteomes" id="UP001240171">
    <property type="component" value="Unassembled WGS sequence"/>
</dbReference>
<evidence type="ECO:0008006" key="3">
    <source>
        <dbReference type="Google" id="ProtNLM"/>
    </source>
</evidence>
<dbReference type="InterPro" id="IPR056238">
    <property type="entry name" value="YunG-like"/>
</dbReference>
<reference evidence="1 2" key="1">
    <citation type="submission" date="2023-07" db="EMBL/GenBank/DDBJ databases">
        <title>Paenibacillus sp. JX-17 nov. isolated from soil.</title>
        <authorList>
            <person name="Wan Y."/>
            <person name="Liu B."/>
        </authorList>
    </citation>
    <scope>NUCLEOTIDE SEQUENCE [LARGE SCALE GENOMIC DNA]</scope>
    <source>
        <strain evidence="1 2">JX-17</strain>
    </source>
</reference>